<keyword evidence="10" id="KW-0460">Magnesium</keyword>
<dbReference type="InterPro" id="IPR045229">
    <property type="entry name" value="TPP_enz"/>
</dbReference>
<dbReference type="GO" id="GO:0050660">
    <property type="term" value="F:flavin adenine dinucleotide binding"/>
    <property type="evidence" value="ECO:0007669"/>
    <property type="project" value="InterPro"/>
</dbReference>
<dbReference type="PANTHER" id="PTHR18968">
    <property type="entry name" value="THIAMINE PYROPHOSPHATE ENZYMES"/>
    <property type="match status" value="1"/>
</dbReference>
<dbReference type="SUPFAM" id="SSF52518">
    <property type="entry name" value="Thiamin diphosphate-binding fold (THDP-binding)"/>
    <property type="match status" value="2"/>
</dbReference>
<dbReference type="InterPro" id="IPR029035">
    <property type="entry name" value="DHS-like_NAD/FAD-binding_dom"/>
</dbReference>
<accession>A0A3B0S9V9</accession>
<name>A0A3B0S9V9_9ZZZZ</name>
<dbReference type="GO" id="GO:0000287">
    <property type="term" value="F:magnesium ion binding"/>
    <property type="evidence" value="ECO:0007669"/>
    <property type="project" value="InterPro"/>
</dbReference>
<dbReference type="InterPro" id="IPR039368">
    <property type="entry name" value="AHAS_TPP"/>
</dbReference>
<evidence type="ECO:0000259" key="14">
    <source>
        <dbReference type="Pfam" id="PF00205"/>
    </source>
</evidence>
<dbReference type="FunFam" id="3.40.50.1220:FF:000008">
    <property type="entry name" value="Acetolactate synthase"/>
    <property type="match status" value="1"/>
</dbReference>
<dbReference type="EC" id="2.2.1.6" evidence="6"/>
<dbReference type="InterPro" id="IPR011766">
    <property type="entry name" value="TPP_enzyme_TPP-bd"/>
</dbReference>
<evidence type="ECO:0000256" key="8">
    <source>
        <dbReference type="ARBA" id="ARBA00022679"/>
    </source>
</evidence>
<keyword evidence="11 13" id="KW-0786">Thiamine pyrophosphate</keyword>
<evidence type="ECO:0000313" key="17">
    <source>
        <dbReference type="EMBL" id="VAW00763.1"/>
    </source>
</evidence>
<dbReference type="Pfam" id="PF02775">
    <property type="entry name" value="TPP_enzyme_C"/>
    <property type="match status" value="1"/>
</dbReference>
<evidence type="ECO:0000256" key="11">
    <source>
        <dbReference type="ARBA" id="ARBA00023052"/>
    </source>
</evidence>
<evidence type="ECO:0000256" key="1">
    <source>
        <dbReference type="ARBA" id="ARBA00001946"/>
    </source>
</evidence>
<evidence type="ECO:0000256" key="10">
    <source>
        <dbReference type="ARBA" id="ARBA00022842"/>
    </source>
</evidence>
<dbReference type="GO" id="GO:0030976">
    <property type="term" value="F:thiamine pyrophosphate binding"/>
    <property type="evidence" value="ECO:0007669"/>
    <property type="project" value="InterPro"/>
</dbReference>
<dbReference type="InterPro" id="IPR012000">
    <property type="entry name" value="Thiamin_PyroP_enz_cen_dom"/>
</dbReference>
<evidence type="ECO:0000256" key="6">
    <source>
        <dbReference type="ARBA" id="ARBA00013145"/>
    </source>
</evidence>
<evidence type="ECO:0000256" key="12">
    <source>
        <dbReference type="ARBA" id="ARBA00023304"/>
    </source>
</evidence>
<evidence type="ECO:0000256" key="2">
    <source>
        <dbReference type="ARBA" id="ARBA00001964"/>
    </source>
</evidence>
<evidence type="ECO:0000256" key="13">
    <source>
        <dbReference type="RuleBase" id="RU362132"/>
    </source>
</evidence>
<comment type="cofactor">
    <cofactor evidence="2">
        <name>thiamine diphosphate</name>
        <dbReference type="ChEBI" id="CHEBI:58937"/>
    </cofactor>
</comment>
<protein>
    <recommendedName>
        <fullName evidence="6">acetolactate synthase</fullName>
        <ecNumber evidence="6">2.2.1.6</ecNumber>
    </recommendedName>
</protein>
<keyword evidence="7" id="KW-0028">Amino-acid biosynthesis</keyword>
<dbReference type="EMBL" id="UOEI01000292">
    <property type="protein sequence ID" value="VAW00763.1"/>
    <property type="molecule type" value="Genomic_DNA"/>
</dbReference>
<dbReference type="GO" id="GO:0003984">
    <property type="term" value="F:acetolactate synthase activity"/>
    <property type="evidence" value="ECO:0007669"/>
    <property type="project" value="UniProtKB-EC"/>
</dbReference>
<keyword evidence="9" id="KW-0479">Metal-binding</keyword>
<dbReference type="GO" id="GO:0009097">
    <property type="term" value="P:isoleucine biosynthetic process"/>
    <property type="evidence" value="ECO:0007669"/>
    <property type="project" value="UniProtKB-UniPathway"/>
</dbReference>
<comment type="cofactor">
    <cofactor evidence="1">
        <name>Mg(2+)</name>
        <dbReference type="ChEBI" id="CHEBI:18420"/>
    </cofactor>
</comment>
<evidence type="ECO:0000256" key="3">
    <source>
        <dbReference type="ARBA" id="ARBA00004974"/>
    </source>
</evidence>
<dbReference type="Gene3D" id="3.40.50.1220">
    <property type="entry name" value="TPP-binding domain"/>
    <property type="match status" value="1"/>
</dbReference>
<dbReference type="GO" id="GO:0005948">
    <property type="term" value="C:acetolactate synthase complex"/>
    <property type="evidence" value="ECO:0007669"/>
    <property type="project" value="TreeGrafter"/>
</dbReference>
<keyword evidence="12" id="KW-0100">Branched-chain amino acid biosynthesis</keyword>
<evidence type="ECO:0000259" key="15">
    <source>
        <dbReference type="Pfam" id="PF02775"/>
    </source>
</evidence>
<comment type="pathway">
    <text evidence="3">Amino-acid biosynthesis; L-isoleucine biosynthesis; L-isoleucine from 2-oxobutanoate: step 1/4.</text>
</comment>
<dbReference type="Gene3D" id="3.40.50.970">
    <property type="match status" value="2"/>
</dbReference>
<dbReference type="UniPathway" id="UPA00047">
    <property type="reaction ID" value="UER00055"/>
</dbReference>
<organism evidence="17">
    <name type="scientific">hydrothermal vent metagenome</name>
    <dbReference type="NCBI Taxonomy" id="652676"/>
    <lineage>
        <taxon>unclassified sequences</taxon>
        <taxon>metagenomes</taxon>
        <taxon>ecological metagenomes</taxon>
    </lineage>
</organism>
<dbReference type="InterPro" id="IPR012846">
    <property type="entry name" value="Acetolactate_synth_lsu"/>
</dbReference>
<dbReference type="CDD" id="cd02015">
    <property type="entry name" value="TPP_AHAS"/>
    <property type="match status" value="1"/>
</dbReference>
<dbReference type="InterPro" id="IPR029061">
    <property type="entry name" value="THDP-binding"/>
</dbReference>
<dbReference type="InterPro" id="IPR000399">
    <property type="entry name" value="TPP-bd_CS"/>
</dbReference>
<comment type="similarity">
    <text evidence="5 13">Belongs to the TPP enzyme family.</text>
</comment>
<evidence type="ECO:0000256" key="4">
    <source>
        <dbReference type="ARBA" id="ARBA00005025"/>
    </source>
</evidence>
<evidence type="ECO:0000256" key="7">
    <source>
        <dbReference type="ARBA" id="ARBA00022605"/>
    </source>
</evidence>
<evidence type="ECO:0000256" key="9">
    <source>
        <dbReference type="ARBA" id="ARBA00022723"/>
    </source>
</evidence>
<dbReference type="GO" id="GO:0009099">
    <property type="term" value="P:L-valine biosynthetic process"/>
    <property type="evidence" value="ECO:0007669"/>
    <property type="project" value="UniProtKB-UniPathway"/>
</dbReference>
<dbReference type="SUPFAM" id="SSF52467">
    <property type="entry name" value="DHS-like NAD/FAD-binding domain"/>
    <property type="match status" value="1"/>
</dbReference>
<feature type="domain" description="Thiamine pyrophosphate enzyme TPP-binding" evidence="15">
    <location>
        <begin position="318"/>
        <end position="467"/>
    </location>
</feature>
<dbReference type="PROSITE" id="PS00187">
    <property type="entry name" value="TPP_ENZYMES"/>
    <property type="match status" value="1"/>
</dbReference>
<gene>
    <name evidence="17" type="ORF">MNBD_ACTINO01-478</name>
</gene>
<dbReference type="InterPro" id="IPR012001">
    <property type="entry name" value="Thiamin_PyroP_enz_TPP-bd_dom"/>
</dbReference>
<evidence type="ECO:0000259" key="16">
    <source>
        <dbReference type="Pfam" id="PF02776"/>
    </source>
</evidence>
<comment type="pathway">
    <text evidence="4">Amino-acid biosynthesis; L-valine biosynthesis; L-valine from pyruvate: step 1/4.</text>
</comment>
<proteinExistence type="inferred from homology"/>
<dbReference type="AlphaFoldDB" id="A0A3B0S9V9"/>
<dbReference type="CDD" id="cd07035">
    <property type="entry name" value="TPP_PYR_POX_like"/>
    <property type="match status" value="1"/>
</dbReference>
<dbReference type="Pfam" id="PF02776">
    <property type="entry name" value="TPP_enzyme_N"/>
    <property type="match status" value="1"/>
</dbReference>
<reference evidence="17" key="1">
    <citation type="submission" date="2018-06" db="EMBL/GenBank/DDBJ databases">
        <authorList>
            <person name="Zhirakovskaya E."/>
        </authorList>
    </citation>
    <scope>NUCLEOTIDE SEQUENCE</scope>
</reference>
<dbReference type="UniPathway" id="UPA00049">
    <property type="reaction ID" value="UER00059"/>
</dbReference>
<feature type="non-terminal residue" evidence="17">
    <location>
        <position position="1"/>
    </location>
</feature>
<dbReference type="PANTHER" id="PTHR18968:SF13">
    <property type="entry name" value="ACETOLACTATE SYNTHASE CATALYTIC SUBUNIT, MITOCHONDRIAL"/>
    <property type="match status" value="1"/>
</dbReference>
<dbReference type="FunFam" id="3.40.50.970:FF:000016">
    <property type="entry name" value="Acetolactate synthase"/>
    <property type="match status" value="1"/>
</dbReference>
<dbReference type="Pfam" id="PF00205">
    <property type="entry name" value="TPP_enzyme_M"/>
    <property type="match status" value="1"/>
</dbReference>
<evidence type="ECO:0000256" key="5">
    <source>
        <dbReference type="ARBA" id="ARBA00007812"/>
    </source>
</evidence>
<dbReference type="NCBIfam" id="TIGR00118">
    <property type="entry name" value="acolac_lg"/>
    <property type="match status" value="1"/>
</dbReference>
<feature type="domain" description="Thiamine pyrophosphate enzyme central" evidence="14">
    <location>
        <begin position="120"/>
        <end position="254"/>
    </location>
</feature>
<keyword evidence="8 17" id="KW-0808">Transferase</keyword>
<feature type="domain" description="Thiamine pyrophosphate enzyme N-terminal TPP-binding" evidence="16">
    <location>
        <begin position="1"/>
        <end position="40"/>
    </location>
</feature>
<sequence length="496" mass="53176">GPGATNLITPLADAYMDSIPVVAITGQVGSRSIGLDAFQEAHTWGISMPATKHNYLVTNVDEIASTIREAFHIASTGRPGPVLVDITKDALVDETSWRGPGQLDLPGYKPSVKGHPRQVTSAIELILKSERPVLYAGGGIIRAGASEELVQFATQQNLPVVTTLMARGAIPDSHPLTLGMSGMHGTYTASTAIQRSDLLVTIGARFDDRVTGDPTFFAPNAKVIHVDVDPAEIGKIRKADIPIVGDAKAVLQQLIEAGERALDGAPSPERSEWLSTIAAWQRDFPLAYDQQPDGPILQQYVIDELSKRTDTDTIVIAGVGQHQMWASQFWGFEKPNTWINSGGLGTMGFAVPAAIGAKAGMPDTTVVAIDGDGCFQMTFQELITAAVEKIPVKIAVMNNANLGMVRQWQKIFYDNRYSATELSSSIPNIVMLAEALGCAGFRAESPDEVVPTIEKALAINDRPVVMEFVCDPDAMVFPMIKAGGSNDEILMGPEDL</sequence>